<dbReference type="EMBL" id="JBIRGQ010000002">
    <property type="protein sequence ID" value="MFH8544921.1"/>
    <property type="molecule type" value="Genomic_DNA"/>
</dbReference>
<feature type="chain" id="PRO_5045773801" description="Lipoprotein" evidence="2">
    <location>
        <begin position="22"/>
        <end position="214"/>
    </location>
</feature>
<feature type="signal peptide" evidence="2">
    <location>
        <begin position="1"/>
        <end position="21"/>
    </location>
</feature>
<reference evidence="3 4" key="1">
    <citation type="submission" date="2024-10" db="EMBL/GenBank/DDBJ databases">
        <title>The Natural Products Discovery Center: Release of the First 8490 Sequenced Strains for Exploring Actinobacteria Biosynthetic Diversity.</title>
        <authorList>
            <person name="Kalkreuter E."/>
            <person name="Kautsar S.A."/>
            <person name="Yang D."/>
            <person name="Bader C.D."/>
            <person name="Teijaro C.N."/>
            <person name="Fluegel L."/>
            <person name="Davis C.M."/>
            <person name="Simpson J.R."/>
            <person name="Lauterbach L."/>
            <person name="Steele A.D."/>
            <person name="Gui C."/>
            <person name="Meng S."/>
            <person name="Li G."/>
            <person name="Viehrig K."/>
            <person name="Ye F."/>
            <person name="Su P."/>
            <person name="Kiefer A.F."/>
            <person name="Nichols A."/>
            <person name="Cepeda A.J."/>
            <person name="Yan W."/>
            <person name="Fan B."/>
            <person name="Jiang Y."/>
            <person name="Adhikari A."/>
            <person name="Zheng C.-J."/>
            <person name="Schuster L."/>
            <person name="Cowan T.M."/>
            <person name="Smanski M.J."/>
            <person name="Chevrette M.G."/>
            <person name="De Carvalho L.P.S."/>
            <person name="Shen B."/>
        </authorList>
    </citation>
    <scope>NUCLEOTIDE SEQUENCE [LARGE SCALE GENOMIC DNA]</scope>
    <source>
        <strain evidence="3 4">NPDC017990</strain>
    </source>
</reference>
<sequence>MNRRALPVAVALAACTALLLAGCSSGGRDDDEPDKIKGAGGGDKDAAAGSTTQPDGGAERPEIELPESFRVDFAGWTNSDPELQTILGDGRDRLRAGYAAIIAGDPQDSALRFYSSGAALESASDWVKTYKGLTLEGSVRVFDPRAHVSSEGFGVLFYCVDEAEGYTRNLKTGKVAGTPKGDDPKVQYRTRLDKNSKGVWQTSTVQTARGECGP</sequence>
<gene>
    <name evidence="3" type="ORF">ACH4F9_07955</name>
</gene>
<evidence type="ECO:0008006" key="5">
    <source>
        <dbReference type="Google" id="ProtNLM"/>
    </source>
</evidence>
<evidence type="ECO:0000256" key="2">
    <source>
        <dbReference type="SAM" id="SignalP"/>
    </source>
</evidence>
<organism evidence="3 4">
    <name type="scientific">Streptomyces longisporoflavus</name>
    <dbReference type="NCBI Taxonomy" id="28044"/>
    <lineage>
        <taxon>Bacteria</taxon>
        <taxon>Bacillati</taxon>
        <taxon>Actinomycetota</taxon>
        <taxon>Actinomycetes</taxon>
        <taxon>Kitasatosporales</taxon>
        <taxon>Streptomycetaceae</taxon>
        <taxon>Streptomyces</taxon>
    </lineage>
</organism>
<dbReference type="Proteomes" id="UP001610818">
    <property type="component" value="Unassembled WGS sequence"/>
</dbReference>
<protein>
    <recommendedName>
        <fullName evidence="5">Lipoprotein</fullName>
    </recommendedName>
</protein>
<dbReference type="PROSITE" id="PS51257">
    <property type="entry name" value="PROKAR_LIPOPROTEIN"/>
    <property type="match status" value="1"/>
</dbReference>
<feature type="region of interest" description="Disordered" evidence="1">
    <location>
        <begin position="22"/>
        <end position="62"/>
    </location>
</feature>
<evidence type="ECO:0000313" key="4">
    <source>
        <dbReference type="Proteomes" id="UP001610818"/>
    </source>
</evidence>
<keyword evidence="4" id="KW-1185">Reference proteome</keyword>
<keyword evidence="2" id="KW-0732">Signal</keyword>
<accession>A0ABW7QNH2</accession>
<comment type="caution">
    <text evidence="3">The sequence shown here is derived from an EMBL/GenBank/DDBJ whole genome shotgun (WGS) entry which is preliminary data.</text>
</comment>
<name>A0ABW7QNH2_9ACTN</name>
<feature type="compositionally biased region" description="Basic and acidic residues" evidence="1">
    <location>
        <begin position="34"/>
        <end position="46"/>
    </location>
</feature>
<evidence type="ECO:0000313" key="3">
    <source>
        <dbReference type="EMBL" id="MFH8544921.1"/>
    </source>
</evidence>
<dbReference type="RefSeq" id="WP_397709441.1">
    <property type="nucleotide sequence ID" value="NZ_JBIRGN010000002.1"/>
</dbReference>
<proteinExistence type="predicted"/>
<evidence type="ECO:0000256" key="1">
    <source>
        <dbReference type="SAM" id="MobiDB-lite"/>
    </source>
</evidence>